<protein>
    <submittedName>
        <fullName evidence="3">Uncharacterized protein</fullName>
    </submittedName>
</protein>
<feature type="signal peptide" evidence="2">
    <location>
        <begin position="1"/>
        <end position="27"/>
    </location>
</feature>
<keyword evidence="4" id="KW-1185">Reference proteome</keyword>
<name>A0A9W6S444_9ACTN</name>
<gene>
    <name evidence="3" type="ORF">Airi02_046580</name>
</gene>
<comment type="caution">
    <text evidence="3">The sequence shown here is derived from an EMBL/GenBank/DDBJ whole genome shotgun (WGS) entry which is preliminary data.</text>
</comment>
<dbReference type="EMBL" id="BSTK01000006">
    <property type="protein sequence ID" value="GLY86729.1"/>
    <property type="molecule type" value="Genomic_DNA"/>
</dbReference>
<organism evidence="3 4">
    <name type="scientific">Actinoallomurus iriomotensis</name>
    <dbReference type="NCBI Taxonomy" id="478107"/>
    <lineage>
        <taxon>Bacteria</taxon>
        <taxon>Bacillati</taxon>
        <taxon>Actinomycetota</taxon>
        <taxon>Actinomycetes</taxon>
        <taxon>Streptosporangiales</taxon>
        <taxon>Thermomonosporaceae</taxon>
        <taxon>Actinoallomurus</taxon>
    </lineage>
</organism>
<dbReference type="Proteomes" id="UP001165074">
    <property type="component" value="Unassembled WGS sequence"/>
</dbReference>
<evidence type="ECO:0000256" key="1">
    <source>
        <dbReference type="SAM" id="MobiDB-lite"/>
    </source>
</evidence>
<reference evidence="3" key="1">
    <citation type="submission" date="2023-03" db="EMBL/GenBank/DDBJ databases">
        <title>Actinoallomurus iriomotensis NBRC 103684.</title>
        <authorList>
            <person name="Ichikawa N."/>
            <person name="Sato H."/>
            <person name="Tonouchi N."/>
        </authorList>
    </citation>
    <scope>NUCLEOTIDE SEQUENCE</scope>
    <source>
        <strain evidence="3">NBRC 103684</strain>
    </source>
</reference>
<feature type="chain" id="PRO_5040856073" evidence="2">
    <location>
        <begin position="28"/>
        <end position="107"/>
    </location>
</feature>
<evidence type="ECO:0000313" key="4">
    <source>
        <dbReference type="Proteomes" id="UP001165074"/>
    </source>
</evidence>
<evidence type="ECO:0000313" key="3">
    <source>
        <dbReference type="EMBL" id="GLY86729.1"/>
    </source>
</evidence>
<evidence type="ECO:0000256" key="2">
    <source>
        <dbReference type="SAM" id="SignalP"/>
    </source>
</evidence>
<sequence>MPLPVALLLALCAILTPALISTGGGMAAASPAKAEMAVTGAACPLLRPGAAPRLDNAESKPLPAAALPAAARPGAVMCARSNPPGAGVTTTTLGRFTRDGRAPPYAY</sequence>
<dbReference type="AlphaFoldDB" id="A0A9W6S444"/>
<accession>A0A9W6S444</accession>
<keyword evidence="2" id="KW-0732">Signal</keyword>
<proteinExistence type="predicted"/>
<feature type="region of interest" description="Disordered" evidence="1">
    <location>
        <begin position="81"/>
        <end position="107"/>
    </location>
</feature>